<name>A0A2Z4AFP3_9BACT</name>
<organism evidence="3 4">
    <name type="scientific">Candidatus Moanibacter tarae</name>
    <dbReference type="NCBI Taxonomy" id="2200854"/>
    <lineage>
        <taxon>Bacteria</taxon>
        <taxon>Pseudomonadati</taxon>
        <taxon>Verrucomicrobiota</taxon>
        <taxon>Opitutia</taxon>
        <taxon>Puniceicoccales</taxon>
        <taxon>Puniceicoccales incertae sedis</taxon>
        <taxon>Candidatus Moanibacter</taxon>
    </lineage>
</organism>
<protein>
    <recommendedName>
        <fullName evidence="2">VOC domain-containing protein</fullName>
    </recommendedName>
</protein>
<dbReference type="Pfam" id="PF00903">
    <property type="entry name" value="Glyoxalase"/>
    <property type="match status" value="1"/>
</dbReference>
<dbReference type="AlphaFoldDB" id="A0A2Z4AFP3"/>
<dbReference type="InterPro" id="IPR029068">
    <property type="entry name" value="Glyas_Bleomycin-R_OHBP_Dase"/>
</dbReference>
<gene>
    <name evidence="3" type="ORF">DF168_01001</name>
</gene>
<feature type="domain" description="VOC" evidence="2">
    <location>
        <begin position="3"/>
        <end position="127"/>
    </location>
</feature>
<reference evidence="3 4" key="1">
    <citation type="submission" date="2018-06" db="EMBL/GenBank/DDBJ databases">
        <title>Draft Genome Sequence of a Novel Marine Bacterium Related to the Verrucomicrobia.</title>
        <authorList>
            <person name="Vosseberg J."/>
            <person name="Martijn J."/>
            <person name="Ettema T.J.G."/>
        </authorList>
    </citation>
    <scope>NUCLEOTIDE SEQUENCE [LARGE SCALE GENOMIC DNA]</scope>
    <source>
        <strain evidence="3">TARA_B100001123</strain>
    </source>
</reference>
<evidence type="ECO:0000256" key="1">
    <source>
        <dbReference type="SAM" id="MobiDB-lite"/>
    </source>
</evidence>
<dbReference type="Proteomes" id="UP000247465">
    <property type="component" value="Chromosome"/>
</dbReference>
<dbReference type="InterPro" id="IPR037523">
    <property type="entry name" value="VOC_core"/>
</dbReference>
<dbReference type="CDD" id="cd06587">
    <property type="entry name" value="VOC"/>
    <property type="match status" value="1"/>
</dbReference>
<dbReference type="PROSITE" id="PS51819">
    <property type="entry name" value="VOC"/>
    <property type="match status" value="1"/>
</dbReference>
<evidence type="ECO:0000259" key="2">
    <source>
        <dbReference type="PROSITE" id="PS51819"/>
    </source>
</evidence>
<evidence type="ECO:0000313" key="4">
    <source>
        <dbReference type="Proteomes" id="UP000247465"/>
    </source>
</evidence>
<dbReference type="EMBL" id="CP029803">
    <property type="protein sequence ID" value="AWT59806.1"/>
    <property type="molecule type" value="Genomic_DNA"/>
</dbReference>
<dbReference type="KEGG" id="mtar:DF168_01001"/>
<dbReference type="Gene3D" id="3.10.180.10">
    <property type="entry name" value="2,3-Dihydroxybiphenyl 1,2-Dioxygenase, domain 1"/>
    <property type="match status" value="1"/>
</dbReference>
<accession>A0A2Z4AFP3</accession>
<dbReference type="InterPro" id="IPR004360">
    <property type="entry name" value="Glyas_Fos-R_dOase_dom"/>
</dbReference>
<feature type="region of interest" description="Disordered" evidence="1">
    <location>
        <begin position="123"/>
        <end position="149"/>
    </location>
</feature>
<evidence type="ECO:0000313" key="3">
    <source>
        <dbReference type="EMBL" id="AWT59806.1"/>
    </source>
</evidence>
<sequence length="149" mass="16529">MSTLVHVGVRASKLDQTIRFWRDGLGLKVHGIIDDRCFDLTDGYHNFRVFQHSGPSRPEHVSGMLDYLHIGVMVPDLSEAASRLERMGFRIYWDGVSGGKAYDPSIPPSESFKVEDPDGITVDVTASDDQWPGVQLEPTENVNKADGSL</sequence>
<dbReference type="SUPFAM" id="SSF54593">
    <property type="entry name" value="Glyoxalase/Bleomycin resistance protein/Dihydroxybiphenyl dioxygenase"/>
    <property type="match status" value="1"/>
</dbReference>
<proteinExistence type="predicted"/>